<proteinExistence type="predicted"/>
<protein>
    <submittedName>
        <fullName evidence="1">Uncharacterized protein</fullName>
    </submittedName>
</protein>
<evidence type="ECO:0000313" key="2">
    <source>
        <dbReference type="Proteomes" id="UP001164746"/>
    </source>
</evidence>
<accession>A0ABY7GBF8</accession>
<dbReference type="Proteomes" id="UP001164746">
    <property type="component" value="Chromosome 17"/>
</dbReference>
<name>A0ABY7GBF8_MYAAR</name>
<gene>
    <name evidence="1" type="ORF">MAR_033229</name>
</gene>
<reference evidence="1" key="1">
    <citation type="submission" date="2022-11" db="EMBL/GenBank/DDBJ databases">
        <title>Centuries of genome instability and evolution in soft-shell clam transmissible cancer (bioRxiv).</title>
        <authorList>
            <person name="Hart S.F.M."/>
            <person name="Yonemitsu M.A."/>
            <person name="Giersch R.M."/>
            <person name="Beal B.F."/>
            <person name="Arriagada G."/>
            <person name="Davis B.W."/>
            <person name="Ostrander E.A."/>
            <person name="Goff S.P."/>
            <person name="Metzger M.J."/>
        </authorList>
    </citation>
    <scope>NUCLEOTIDE SEQUENCE</scope>
    <source>
        <strain evidence="1">MELC-2E11</strain>
        <tissue evidence="1">Siphon/mantle</tissue>
    </source>
</reference>
<keyword evidence="2" id="KW-1185">Reference proteome</keyword>
<organism evidence="1 2">
    <name type="scientific">Mya arenaria</name>
    <name type="common">Soft-shell clam</name>
    <dbReference type="NCBI Taxonomy" id="6604"/>
    <lineage>
        <taxon>Eukaryota</taxon>
        <taxon>Metazoa</taxon>
        <taxon>Spiralia</taxon>
        <taxon>Lophotrochozoa</taxon>
        <taxon>Mollusca</taxon>
        <taxon>Bivalvia</taxon>
        <taxon>Autobranchia</taxon>
        <taxon>Heteroconchia</taxon>
        <taxon>Euheterodonta</taxon>
        <taxon>Imparidentia</taxon>
        <taxon>Neoheterodontei</taxon>
        <taxon>Myida</taxon>
        <taxon>Myoidea</taxon>
        <taxon>Myidae</taxon>
        <taxon>Mya</taxon>
    </lineage>
</organism>
<dbReference type="EMBL" id="CP111028">
    <property type="protein sequence ID" value="WAR30687.1"/>
    <property type="molecule type" value="Genomic_DNA"/>
</dbReference>
<evidence type="ECO:0000313" key="1">
    <source>
        <dbReference type="EMBL" id="WAR30687.1"/>
    </source>
</evidence>
<sequence>MRRTLTLLSLHSLIMNAW</sequence>